<evidence type="ECO:0000259" key="1">
    <source>
        <dbReference type="PROSITE" id="PS50879"/>
    </source>
</evidence>
<gene>
    <name evidence="2" type="ORF">RhiirA4_475331</name>
</gene>
<dbReference type="InterPro" id="IPR012337">
    <property type="entry name" value="RNaseH-like_sf"/>
</dbReference>
<dbReference type="VEuPathDB" id="FungiDB:RhiirFUN_009763"/>
<dbReference type="Proteomes" id="UP000234323">
    <property type="component" value="Unassembled WGS sequence"/>
</dbReference>
<keyword evidence="3" id="KW-1185">Reference proteome</keyword>
<organism evidence="2 3">
    <name type="scientific">Rhizophagus irregularis</name>
    <dbReference type="NCBI Taxonomy" id="588596"/>
    <lineage>
        <taxon>Eukaryota</taxon>
        <taxon>Fungi</taxon>
        <taxon>Fungi incertae sedis</taxon>
        <taxon>Mucoromycota</taxon>
        <taxon>Glomeromycotina</taxon>
        <taxon>Glomeromycetes</taxon>
        <taxon>Glomerales</taxon>
        <taxon>Glomeraceae</taxon>
        <taxon>Rhizophagus</taxon>
    </lineage>
</organism>
<protein>
    <recommendedName>
        <fullName evidence="1">RNase H type-1 domain-containing protein</fullName>
    </recommendedName>
</protein>
<dbReference type="VEuPathDB" id="FungiDB:RhiirA1_470112"/>
<dbReference type="AlphaFoldDB" id="A0A2I1HA12"/>
<comment type="caution">
    <text evidence="2">The sequence shown here is derived from an EMBL/GenBank/DDBJ whole genome shotgun (WGS) entry which is preliminary data.</text>
</comment>
<dbReference type="EMBL" id="LLXI01001929">
    <property type="protein sequence ID" value="PKY55690.1"/>
    <property type="molecule type" value="Genomic_DNA"/>
</dbReference>
<dbReference type="InterPro" id="IPR036397">
    <property type="entry name" value="RNaseH_sf"/>
</dbReference>
<dbReference type="GO" id="GO:0003676">
    <property type="term" value="F:nucleic acid binding"/>
    <property type="evidence" value="ECO:0007669"/>
    <property type="project" value="InterPro"/>
</dbReference>
<accession>A0A2I1HA12</accession>
<dbReference type="Pfam" id="PF00075">
    <property type="entry name" value="RNase_H"/>
    <property type="match status" value="1"/>
</dbReference>
<sequence>MERNKKFTIQQKRMTTSMVQLLTRNIILNQNNLRLTFDVPVTNYQNPTVTRPKIIAQSSKITRIKNIWIAYWCPRTNNVIYGRIVEKNHFYNHHQIITFEHFIHIPDSHPYSHNQTSRSRPTYLTRCTGCHLSEHNIYNNTPTNNCYITSLSNSTFIINVSKSNLTFQNYRKPFYKCAKQHSTIKQIAIIDFNLRSSRPTPSNTNSEDPIIYRSHLQQSIDLNSVNFLNRNLIIQLVQPNSLHIPLLNLSLQLNSYTNLDFYTDGSLVRDNDIPTMGYGWIFTSDLTTNITHSGASCEWASLTKAELLAIITALIVCPPNSTITIYTDSNNCINTFNNLQSPKLTTRRFQKINNCTLWNTLKHIISTLKLSVSLIKVKVHSGDALNDAAECRYAYQNIRKSIKRIINFQYFEQHLAHQNLHKIKQYALNKNIDWEYFQLWFKYNSFSKPTSKQYSKHISWRIKCSSNNLPMLDILNRNYPDLLNNHDSCFLCSTNKESNEHLWNCLRVLSLITPIFIDHYNKFKTLITSESNSVYALYSDSIMRNPIFKWTTKPPQQIFDIPDLHCLLMNFVPISLTYPFKAAKINKNTTKRILLKFLYDLHKDIYEQIWKVRANIWKDFKKANNITKKSFIDYRRNHNHDSTHTQHNIQRNNNIERSNGYHCSLNDTRRHIENNNLWIYLTSSNFLHNLPWLSSLNEDLSKFHSTIFDNIFLSHI</sequence>
<proteinExistence type="predicted"/>
<evidence type="ECO:0000313" key="3">
    <source>
        <dbReference type="Proteomes" id="UP000234323"/>
    </source>
</evidence>
<dbReference type="PROSITE" id="PS50879">
    <property type="entry name" value="RNASE_H_1"/>
    <property type="match status" value="1"/>
</dbReference>
<name>A0A2I1HA12_9GLOM</name>
<dbReference type="InterPro" id="IPR002156">
    <property type="entry name" value="RNaseH_domain"/>
</dbReference>
<reference evidence="2 3" key="1">
    <citation type="submission" date="2015-10" db="EMBL/GenBank/DDBJ databases">
        <title>Genome analyses suggest a sexual origin of heterokaryosis in a supposedly ancient asexual fungus.</title>
        <authorList>
            <person name="Ropars J."/>
            <person name="Sedzielewska K."/>
            <person name="Noel J."/>
            <person name="Charron P."/>
            <person name="Farinelli L."/>
            <person name="Marton T."/>
            <person name="Kruger M."/>
            <person name="Pelin A."/>
            <person name="Brachmann A."/>
            <person name="Corradi N."/>
        </authorList>
    </citation>
    <scope>NUCLEOTIDE SEQUENCE [LARGE SCALE GENOMIC DNA]</scope>
    <source>
        <strain evidence="2 3">A4</strain>
    </source>
</reference>
<dbReference type="VEuPathDB" id="FungiDB:RhiirFUN_007197"/>
<dbReference type="GO" id="GO:0004523">
    <property type="term" value="F:RNA-DNA hybrid ribonuclease activity"/>
    <property type="evidence" value="ECO:0007669"/>
    <property type="project" value="InterPro"/>
</dbReference>
<evidence type="ECO:0000313" key="2">
    <source>
        <dbReference type="EMBL" id="PKY55690.1"/>
    </source>
</evidence>
<dbReference type="VEuPathDB" id="FungiDB:RhiirA1_465969"/>
<dbReference type="Gene3D" id="3.30.420.10">
    <property type="entry name" value="Ribonuclease H-like superfamily/Ribonuclease H"/>
    <property type="match status" value="1"/>
</dbReference>
<dbReference type="SUPFAM" id="SSF53098">
    <property type="entry name" value="Ribonuclease H-like"/>
    <property type="match status" value="1"/>
</dbReference>
<feature type="domain" description="RNase H type-1" evidence="1">
    <location>
        <begin position="255"/>
        <end position="403"/>
    </location>
</feature>